<protein>
    <recommendedName>
        <fullName evidence="9">Dihydrodipicolinate synthase family protein</fullName>
    </recommendedName>
</protein>
<keyword evidence="8" id="KW-1185">Reference proteome</keyword>
<dbReference type="GO" id="GO:0005829">
    <property type="term" value="C:cytosol"/>
    <property type="evidence" value="ECO:0007669"/>
    <property type="project" value="TreeGrafter"/>
</dbReference>
<dbReference type="EMBL" id="CP014136">
    <property type="protein sequence ID" value="ATA19718.1"/>
    <property type="molecule type" value="Genomic_DNA"/>
</dbReference>
<dbReference type="PANTHER" id="PTHR12128">
    <property type="entry name" value="DIHYDRODIPICOLINATE SYNTHASE"/>
    <property type="match status" value="1"/>
</dbReference>
<keyword evidence="2 4" id="KW-0456">Lyase</keyword>
<evidence type="ECO:0000313" key="7">
    <source>
        <dbReference type="EMBL" id="ATA19718.1"/>
    </source>
</evidence>
<dbReference type="PIRSF" id="PIRSF001365">
    <property type="entry name" value="DHDPS"/>
    <property type="match status" value="1"/>
</dbReference>
<dbReference type="AlphaFoldDB" id="A0A250B0H3"/>
<dbReference type="Pfam" id="PF00701">
    <property type="entry name" value="DHDPS"/>
    <property type="match status" value="1"/>
</dbReference>
<proteinExistence type="inferred from homology"/>
<dbReference type="PROSITE" id="PS00666">
    <property type="entry name" value="DHDPS_2"/>
    <property type="match status" value="1"/>
</dbReference>
<evidence type="ECO:0000256" key="4">
    <source>
        <dbReference type="PIRNR" id="PIRNR001365"/>
    </source>
</evidence>
<accession>A0A250B0H3</accession>
<dbReference type="SMART" id="SM01130">
    <property type="entry name" value="DHDPS"/>
    <property type="match status" value="1"/>
</dbReference>
<keyword evidence="3" id="KW-0704">Schiff base</keyword>
<feature type="active site" description="Proton donor/acceptor" evidence="5">
    <location>
        <position position="128"/>
    </location>
</feature>
<organism evidence="7 8">
    <name type="scientific">Gibbsiella quercinecans</name>
    <dbReference type="NCBI Taxonomy" id="929813"/>
    <lineage>
        <taxon>Bacteria</taxon>
        <taxon>Pseudomonadati</taxon>
        <taxon>Pseudomonadota</taxon>
        <taxon>Gammaproteobacteria</taxon>
        <taxon>Enterobacterales</taxon>
        <taxon>Yersiniaceae</taxon>
        <taxon>Gibbsiella</taxon>
    </lineage>
</organism>
<feature type="active site" description="Schiff-base intermediate with substrate" evidence="5">
    <location>
        <position position="155"/>
    </location>
</feature>
<dbReference type="PRINTS" id="PR00146">
    <property type="entry name" value="DHPICSNTHASE"/>
</dbReference>
<evidence type="ECO:0000256" key="3">
    <source>
        <dbReference type="ARBA" id="ARBA00023270"/>
    </source>
</evidence>
<evidence type="ECO:0008006" key="9">
    <source>
        <dbReference type="Google" id="ProtNLM"/>
    </source>
</evidence>
<dbReference type="GO" id="GO:0008840">
    <property type="term" value="F:4-hydroxy-tetrahydrodipicolinate synthase activity"/>
    <property type="evidence" value="ECO:0007669"/>
    <property type="project" value="TreeGrafter"/>
</dbReference>
<dbReference type="InterPro" id="IPR002220">
    <property type="entry name" value="DapA-like"/>
</dbReference>
<name>A0A250B0H3_9GAMM</name>
<dbReference type="InterPro" id="IPR020625">
    <property type="entry name" value="Schiff_base-form_aldolases_AS"/>
</dbReference>
<dbReference type="PANTHER" id="PTHR12128:SF66">
    <property type="entry name" value="4-HYDROXY-2-OXOGLUTARATE ALDOLASE, MITOCHONDRIAL"/>
    <property type="match status" value="1"/>
</dbReference>
<dbReference type="CDD" id="cd00408">
    <property type="entry name" value="DHDPS-like"/>
    <property type="match status" value="1"/>
</dbReference>
<feature type="binding site" evidence="6">
    <location>
        <position position="200"/>
    </location>
    <ligand>
        <name>pyruvate</name>
        <dbReference type="ChEBI" id="CHEBI:15361"/>
    </ligand>
</feature>
<comment type="similarity">
    <text evidence="1 4">Belongs to the DapA family.</text>
</comment>
<evidence type="ECO:0000256" key="2">
    <source>
        <dbReference type="ARBA" id="ARBA00023239"/>
    </source>
</evidence>
<evidence type="ECO:0000256" key="5">
    <source>
        <dbReference type="PIRSR" id="PIRSR001365-1"/>
    </source>
</evidence>
<dbReference type="Gene3D" id="3.20.20.70">
    <property type="entry name" value="Aldolase class I"/>
    <property type="match status" value="1"/>
</dbReference>
<evidence type="ECO:0000256" key="6">
    <source>
        <dbReference type="PIRSR" id="PIRSR001365-2"/>
    </source>
</evidence>
<gene>
    <name evidence="7" type="ORF">AWC35_10460</name>
</gene>
<dbReference type="SUPFAM" id="SSF51569">
    <property type="entry name" value="Aldolase"/>
    <property type="match status" value="1"/>
</dbReference>
<dbReference type="KEGG" id="gqu:AWC35_10460"/>
<evidence type="ECO:0000256" key="1">
    <source>
        <dbReference type="ARBA" id="ARBA00007592"/>
    </source>
</evidence>
<dbReference type="Proteomes" id="UP000217182">
    <property type="component" value="Chromosome"/>
</dbReference>
<dbReference type="GO" id="GO:0044281">
    <property type="term" value="P:small molecule metabolic process"/>
    <property type="evidence" value="ECO:0007669"/>
    <property type="project" value="UniProtKB-ARBA"/>
</dbReference>
<evidence type="ECO:0000313" key="8">
    <source>
        <dbReference type="Proteomes" id="UP000217182"/>
    </source>
</evidence>
<dbReference type="InterPro" id="IPR013785">
    <property type="entry name" value="Aldolase_TIM"/>
</dbReference>
<reference evidence="7 8" key="1">
    <citation type="submission" date="2016-01" db="EMBL/GenBank/DDBJ databases">
        <authorList>
            <person name="Oliw E.H."/>
        </authorList>
    </citation>
    <scope>NUCLEOTIDE SEQUENCE [LARGE SCALE GENOMIC DNA]</scope>
    <source>
        <strain evidence="7 8">FRB97</strain>
    </source>
</reference>
<sequence length="294" mass="31786">MISAMLTPWQAAAPNLNELRSIVDFQINGGLTALFPVSSVGEAGYMTFEQKCAVVKTVVEQAAGRVPVWAGIPATTPQESIALADAAYRAGASGVVLMPAAFYHYEPERHALYFAQIASAVALPLCLYNIPFFADPLSAELVAGLAAHPNIVGIKDSSGDAVGFMKMLASCPEADKDFSVMTGREEFFFAALCAGAQGCVTGTAGVMPELMRRIYDLFQQGDLAAARQLQMMAIPLMNQMASFPFPLGYKLAMEIRGFNMGELQVPLTSRQQETLQELKQSINKEMNHLLSYIQ</sequence>